<name>A0A5J9VYJ6_9POAL</name>
<gene>
    <name evidence="3" type="ORF">EJB05_14145</name>
</gene>
<dbReference type="EMBL" id="RWGY01000007">
    <property type="protein sequence ID" value="TVU40676.1"/>
    <property type="molecule type" value="Genomic_DNA"/>
</dbReference>
<evidence type="ECO:0000313" key="4">
    <source>
        <dbReference type="Proteomes" id="UP000324897"/>
    </source>
</evidence>
<dbReference type="Gene3D" id="3.40.50.300">
    <property type="entry name" value="P-loop containing nucleotide triphosphate hydrolases"/>
    <property type="match status" value="1"/>
</dbReference>
<feature type="region of interest" description="Disordered" evidence="1">
    <location>
        <begin position="38"/>
        <end position="61"/>
    </location>
</feature>
<comment type="caution">
    <text evidence="3">The sequence shown here is derived from an EMBL/GenBank/DDBJ whole genome shotgun (WGS) entry which is preliminary data.</text>
</comment>
<feature type="non-terminal residue" evidence="3">
    <location>
        <position position="1"/>
    </location>
</feature>
<keyword evidence="4" id="KW-1185">Reference proteome</keyword>
<dbReference type="PANTHER" id="PTHR33377">
    <property type="entry name" value="OS10G0134700 PROTEIN-RELATED"/>
    <property type="match status" value="1"/>
</dbReference>
<dbReference type="OrthoDB" id="679455at2759"/>
<evidence type="ECO:0000256" key="1">
    <source>
        <dbReference type="SAM" id="MobiDB-lite"/>
    </source>
</evidence>
<sequence>MAGLFGSRSGDRIPQKYVNTDIVALVCAYAMHNAYPPPPRRKQRNYPGHTPCRVANSPPRRHVLSPHVPTTALSWPYSLTTSSLQPPLVIVARLRGVFPMEVILTAIMGEIVNRSISFCLDKYSKKEDTRFNDLERLLRRAHTIINEAEGRLITNRAMVYQLNILRKEMYRGYFTMDRLKKQSNDAKGHDVSHSCPLSNLMNATKRISVLTDDTHRKNEVEQLICNLNEIISDANELVIFLGNHSPMYRQPYNMHLTIGKCMFGRHMEMDRIMDFLMQKEHQSNRNVGILPITGPGYVGKSTLMAHICNDTRVRNHFSRIVLVNGDVINGKMLNVVNDGCMVIHQSKSLVENERTLAVIEFSEKVDKVAWESWNLSLVGHLVRGSKIIITSKSDEIRDFGTAQALRLNLLPLEAFWYFFKILIFGSADPSDHPKLESIAMEMAREMNGSFLAANIISGILRDNFSNHYWSLYHAVFKENIQRNVSLFGEHPYELMQKQKPACYLINNDRYMVCAEYLAYRDGENVPSITMRDVVSGNVKCEGAFKVLALKSQVLPRKSYIISCMIEKAQRFKRMHYTRAY</sequence>
<proteinExistence type="predicted"/>
<dbReference type="GO" id="GO:0043531">
    <property type="term" value="F:ADP binding"/>
    <property type="evidence" value="ECO:0007669"/>
    <property type="project" value="InterPro"/>
</dbReference>
<dbReference type="Proteomes" id="UP000324897">
    <property type="component" value="Chromosome 4"/>
</dbReference>
<dbReference type="AlphaFoldDB" id="A0A5J9VYJ6"/>
<protein>
    <recommendedName>
        <fullName evidence="2">NB-ARC domain-containing protein</fullName>
    </recommendedName>
</protein>
<dbReference type="PANTHER" id="PTHR33377:SF50">
    <property type="entry name" value="NB-ARC DOMAIN-CONTAINING PROTEIN"/>
    <property type="match status" value="1"/>
</dbReference>
<organism evidence="3 4">
    <name type="scientific">Eragrostis curvula</name>
    <name type="common">weeping love grass</name>
    <dbReference type="NCBI Taxonomy" id="38414"/>
    <lineage>
        <taxon>Eukaryota</taxon>
        <taxon>Viridiplantae</taxon>
        <taxon>Streptophyta</taxon>
        <taxon>Embryophyta</taxon>
        <taxon>Tracheophyta</taxon>
        <taxon>Spermatophyta</taxon>
        <taxon>Magnoliopsida</taxon>
        <taxon>Liliopsida</taxon>
        <taxon>Poales</taxon>
        <taxon>Poaceae</taxon>
        <taxon>PACMAD clade</taxon>
        <taxon>Chloridoideae</taxon>
        <taxon>Eragrostideae</taxon>
        <taxon>Eragrostidinae</taxon>
        <taxon>Eragrostis</taxon>
    </lineage>
</organism>
<reference evidence="3 4" key="1">
    <citation type="journal article" date="2019" name="Sci. Rep.">
        <title>A high-quality genome of Eragrostis curvula grass provides insights into Poaceae evolution and supports new strategies to enhance forage quality.</title>
        <authorList>
            <person name="Carballo J."/>
            <person name="Santos B.A.C.M."/>
            <person name="Zappacosta D."/>
            <person name="Garbus I."/>
            <person name="Selva J.P."/>
            <person name="Gallo C.A."/>
            <person name="Diaz A."/>
            <person name="Albertini E."/>
            <person name="Caccamo M."/>
            <person name="Echenique V."/>
        </authorList>
    </citation>
    <scope>NUCLEOTIDE SEQUENCE [LARGE SCALE GENOMIC DNA]</scope>
    <source>
        <strain evidence="4">cv. Victoria</strain>
        <tissue evidence="3">Leaf</tissue>
    </source>
</reference>
<dbReference type="Pfam" id="PF00931">
    <property type="entry name" value="NB-ARC"/>
    <property type="match status" value="1"/>
</dbReference>
<evidence type="ECO:0000313" key="3">
    <source>
        <dbReference type="EMBL" id="TVU40676.1"/>
    </source>
</evidence>
<accession>A0A5J9VYJ6</accession>
<dbReference type="SUPFAM" id="SSF52540">
    <property type="entry name" value="P-loop containing nucleoside triphosphate hydrolases"/>
    <property type="match status" value="1"/>
</dbReference>
<feature type="domain" description="NB-ARC" evidence="2">
    <location>
        <begin position="268"/>
        <end position="420"/>
    </location>
</feature>
<dbReference type="InterPro" id="IPR002182">
    <property type="entry name" value="NB-ARC"/>
</dbReference>
<dbReference type="Gramene" id="TVU40676">
    <property type="protein sequence ID" value="TVU40676"/>
    <property type="gene ID" value="EJB05_14145"/>
</dbReference>
<evidence type="ECO:0000259" key="2">
    <source>
        <dbReference type="Pfam" id="PF00931"/>
    </source>
</evidence>
<dbReference type="InterPro" id="IPR027417">
    <property type="entry name" value="P-loop_NTPase"/>
</dbReference>